<feature type="transmembrane region" description="Helical" evidence="1">
    <location>
        <begin position="167"/>
        <end position="188"/>
    </location>
</feature>
<keyword evidence="1" id="KW-0472">Membrane</keyword>
<keyword evidence="3" id="KW-1185">Reference proteome</keyword>
<name>A0ABU3BJC9_9FLAO</name>
<feature type="transmembrane region" description="Helical" evidence="1">
    <location>
        <begin position="73"/>
        <end position="91"/>
    </location>
</feature>
<proteinExistence type="predicted"/>
<sequence>MFQEFMEFILNRYFLIVYGITWFFSVANYKKYFDTILKYFPILIAYTFFNELLGALVIHERFALFSKFSEANALVYNIYAIIFFPYFFFIYWKLIENKKYKNFVKYIAISAIAAIIINSLFFNPLIKALYFAIAYCSIVLVFCIILYELGKKTKTIGYPEKYNLLRWVSAGLIIFYSIFPVIFLIRFFNPIIWADYNLGPIQKILIIVMYLLFCIGFHLSKRRAFR</sequence>
<keyword evidence="1" id="KW-1133">Transmembrane helix</keyword>
<dbReference type="EMBL" id="JAVRHU010000003">
    <property type="protein sequence ID" value="MDT0622259.1"/>
    <property type="molecule type" value="Genomic_DNA"/>
</dbReference>
<evidence type="ECO:0000256" key="1">
    <source>
        <dbReference type="SAM" id="Phobius"/>
    </source>
</evidence>
<organism evidence="2 3">
    <name type="scientific">Croceitalea vernalis</name>
    <dbReference type="NCBI Taxonomy" id="3075599"/>
    <lineage>
        <taxon>Bacteria</taxon>
        <taxon>Pseudomonadati</taxon>
        <taxon>Bacteroidota</taxon>
        <taxon>Flavobacteriia</taxon>
        <taxon>Flavobacteriales</taxon>
        <taxon>Flavobacteriaceae</taxon>
        <taxon>Croceitalea</taxon>
    </lineage>
</organism>
<feature type="transmembrane region" description="Helical" evidence="1">
    <location>
        <begin position="128"/>
        <end position="147"/>
    </location>
</feature>
<evidence type="ECO:0000313" key="3">
    <source>
        <dbReference type="Proteomes" id="UP001250662"/>
    </source>
</evidence>
<comment type="caution">
    <text evidence="2">The sequence shown here is derived from an EMBL/GenBank/DDBJ whole genome shotgun (WGS) entry which is preliminary data.</text>
</comment>
<feature type="transmembrane region" description="Helical" evidence="1">
    <location>
        <begin position="103"/>
        <end position="122"/>
    </location>
</feature>
<evidence type="ECO:0008006" key="4">
    <source>
        <dbReference type="Google" id="ProtNLM"/>
    </source>
</evidence>
<dbReference type="Proteomes" id="UP001250662">
    <property type="component" value="Unassembled WGS sequence"/>
</dbReference>
<dbReference type="RefSeq" id="WP_311388112.1">
    <property type="nucleotide sequence ID" value="NZ_JAVRHU010000003.1"/>
</dbReference>
<protein>
    <recommendedName>
        <fullName evidence="4">Beta-carotene 15,15'-monooxygenase</fullName>
    </recommendedName>
</protein>
<feature type="transmembrane region" description="Helical" evidence="1">
    <location>
        <begin position="12"/>
        <end position="29"/>
    </location>
</feature>
<evidence type="ECO:0000313" key="2">
    <source>
        <dbReference type="EMBL" id="MDT0622259.1"/>
    </source>
</evidence>
<keyword evidence="1" id="KW-0812">Transmembrane</keyword>
<feature type="transmembrane region" description="Helical" evidence="1">
    <location>
        <begin position="36"/>
        <end position="58"/>
    </location>
</feature>
<feature type="transmembrane region" description="Helical" evidence="1">
    <location>
        <begin position="200"/>
        <end position="219"/>
    </location>
</feature>
<reference evidence="2 3" key="1">
    <citation type="submission" date="2023-09" db="EMBL/GenBank/DDBJ databases">
        <authorList>
            <person name="Rey-Velasco X."/>
        </authorList>
    </citation>
    <scope>NUCLEOTIDE SEQUENCE [LARGE SCALE GENOMIC DNA]</scope>
    <source>
        <strain evidence="2 3">P007</strain>
    </source>
</reference>
<accession>A0ABU3BJC9</accession>
<gene>
    <name evidence="2" type="ORF">RM520_11525</name>
</gene>